<keyword evidence="2" id="KW-1133">Transmembrane helix</keyword>
<protein>
    <submittedName>
        <fullName evidence="4">Conjugal transfer protein TraX</fullName>
    </submittedName>
</protein>
<organism evidence="4 5">
    <name type="scientific">Pseudomonas helleri</name>
    <dbReference type="NCBI Taxonomy" id="1608996"/>
    <lineage>
        <taxon>Bacteria</taxon>
        <taxon>Pseudomonadati</taxon>
        <taxon>Pseudomonadota</taxon>
        <taxon>Gammaproteobacteria</taxon>
        <taxon>Pseudomonadales</taxon>
        <taxon>Pseudomonadaceae</taxon>
        <taxon>Pseudomonas</taxon>
    </lineage>
</organism>
<accession>A0A6L5HVA7</accession>
<evidence type="ECO:0000256" key="1">
    <source>
        <dbReference type="SAM" id="MobiDB-lite"/>
    </source>
</evidence>
<feature type="region of interest" description="Disordered" evidence="1">
    <location>
        <begin position="1"/>
        <end position="21"/>
    </location>
</feature>
<dbReference type="AlphaFoldDB" id="A0A6L5HVA7"/>
<evidence type="ECO:0000313" key="6">
    <source>
        <dbReference type="Proteomes" id="UP000489190"/>
    </source>
</evidence>
<dbReference type="Proteomes" id="UP000478064">
    <property type="component" value="Unassembled WGS sequence"/>
</dbReference>
<reference evidence="5 6" key="1">
    <citation type="submission" date="2019-10" db="EMBL/GenBank/DDBJ databases">
        <title>Evaluation of single-gene subtyping targets for Pseudomonas.</title>
        <authorList>
            <person name="Reichler S.J."/>
            <person name="Orsi R.H."/>
            <person name="Wiedmann M."/>
            <person name="Martin N.H."/>
            <person name="Murphy S.I."/>
        </authorList>
    </citation>
    <scope>NUCLEOTIDE SEQUENCE [LARGE SCALE GENOMIC DNA]</scope>
    <source>
        <strain evidence="4 5">FSL R10-1637</strain>
        <strain evidence="3 6">FSL R10-3254</strain>
    </source>
</reference>
<evidence type="ECO:0000256" key="2">
    <source>
        <dbReference type="SAM" id="Phobius"/>
    </source>
</evidence>
<evidence type="ECO:0000313" key="3">
    <source>
        <dbReference type="EMBL" id="MQT90295.1"/>
    </source>
</evidence>
<sequence length="192" mass="20978">MKTDPRNAGEKTQETDKTTSTPLQRVGHVGLSIINPFSDLGVIYRQGVQPTMGRLREAWALLNHQSVPSESLDWAQAVACSGRTIEQLNTTFTRIRLAWWCLMVIGGGLALVLSGLVLLAHGLPSGTLLRAVITILVLAGAGGLGFVKTLITTYRVWQLQERRVSESEGGTFKDFLTENHWGRQVLTLGAAR</sequence>
<dbReference type="NCBIfam" id="NF033887">
    <property type="entry name" value="conj_TraX"/>
    <property type="match status" value="1"/>
</dbReference>
<proteinExistence type="predicted"/>
<dbReference type="RefSeq" id="WP_048402782.1">
    <property type="nucleotide sequence ID" value="NZ_WIVU01000035.1"/>
</dbReference>
<dbReference type="Proteomes" id="UP000489190">
    <property type="component" value="Unassembled WGS sequence"/>
</dbReference>
<comment type="caution">
    <text evidence="4">The sequence shown here is derived from an EMBL/GenBank/DDBJ whole genome shotgun (WGS) entry which is preliminary data.</text>
</comment>
<feature type="compositionally biased region" description="Basic and acidic residues" evidence="1">
    <location>
        <begin position="1"/>
        <end position="17"/>
    </location>
</feature>
<name>A0A6L5HVA7_9PSED</name>
<dbReference type="EMBL" id="WIWI01000035">
    <property type="protein sequence ID" value="MQT90295.1"/>
    <property type="molecule type" value="Genomic_DNA"/>
</dbReference>
<feature type="transmembrane region" description="Helical" evidence="2">
    <location>
        <begin position="97"/>
        <end position="121"/>
    </location>
</feature>
<gene>
    <name evidence="4" type="ORF">GHO27_16565</name>
    <name evidence="3" type="ORF">GHO39_14300</name>
</gene>
<dbReference type="EMBL" id="WIVU01000035">
    <property type="protein sequence ID" value="MQU07302.1"/>
    <property type="molecule type" value="Genomic_DNA"/>
</dbReference>
<keyword evidence="2" id="KW-0472">Membrane</keyword>
<evidence type="ECO:0000313" key="4">
    <source>
        <dbReference type="EMBL" id="MQU07302.1"/>
    </source>
</evidence>
<keyword evidence="2" id="KW-0812">Transmembrane</keyword>
<dbReference type="InterPro" id="IPR049599">
    <property type="entry name" value="TraX-like"/>
</dbReference>
<evidence type="ECO:0000313" key="5">
    <source>
        <dbReference type="Proteomes" id="UP000478064"/>
    </source>
</evidence>
<feature type="transmembrane region" description="Helical" evidence="2">
    <location>
        <begin position="127"/>
        <end position="147"/>
    </location>
</feature>